<feature type="region of interest" description="Disordered" evidence="1">
    <location>
        <begin position="159"/>
        <end position="197"/>
    </location>
</feature>
<evidence type="ECO:0000313" key="2">
    <source>
        <dbReference type="EMBL" id="KAG7094798.1"/>
    </source>
</evidence>
<dbReference type="EMBL" id="CM032183">
    <property type="protein sequence ID" value="KAG7094798.1"/>
    <property type="molecule type" value="Genomic_DNA"/>
</dbReference>
<dbReference type="Proteomes" id="UP001049176">
    <property type="component" value="Chromosome 3"/>
</dbReference>
<organism evidence="2 3">
    <name type="scientific">Marasmius oreades</name>
    <name type="common">fairy-ring Marasmius</name>
    <dbReference type="NCBI Taxonomy" id="181124"/>
    <lineage>
        <taxon>Eukaryota</taxon>
        <taxon>Fungi</taxon>
        <taxon>Dikarya</taxon>
        <taxon>Basidiomycota</taxon>
        <taxon>Agaricomycotina</taxon>
        <taxon>Agaricomycetes</taxon>
        <taxon>Agaricomycetidae</taxon>
        <taxon>Agaricales</taxon>
        <taxon>Marasmiineae</taxon>
        <taxon>Marasmiaceae</taxon>
        <taxon>Marasmius</taxon>
    </lineage>
</organism>
<dbReference type="RefSeq" id="XP_043011268.1">
    <property type="nucleotide sequence ID" value="XM_043150181.1"/>
</dbReference>
<keyword evidence="3" id="KW-1185">Reference proteome</keyword>
<dbReference type="KEGG" id="more:E1B28_005612"/>
<feature type="compositionally biased region" description="Basic and acidic residues" evidence="1">
    <location>
        <begin position="290"/>
        <end position="302"/>
    </location>
</feature>
<sequence length="691" mass="78314">MFPSQSDNYNGFNAPQHNQPQNTQLYQQQVLQQQQNFQPSINMTLPSMASFDPAVIAYQNRPERFPQNDGLLGPKIQLQNVAFTITEDQLRSAGNPAFLRLELENRRLETVIQLQSELLLSREKEAKPGRATFNKDDYCNVSFWSKPRSSMLKKAMVINVTDQDSASNSPSSSPPPTGRKKKGKNQPPPSHLEKEDSTVISKAEYKELLRDLKGFWHDNIDREDPPENFSGLGASMQDKYRDFLETRHWYLALCDNHWKVDGLWMTHYHSWKKNHCANPARKQNTRKRQTHSDDPDSEELSRANKRYRTPEKVSNLILSHLFLALRSSPLGLFITFALFAQSANLNVNSLHDCGTEMDSVANVPPREVSRRFHRFRSAVMQGFQITANKHAQHPPVRFRSIPSIPFQQVIHFVQARVIPRDSIIAIDMAALEDEVSRAETSSVDDNSNAEIVKRKQKNPVVFTILKTLRERVESLPDAIPLGIATGLLQRYSVEPSTLTDGMPNDDPEMLWDPEAGGWDSEFNNLLPHTISMIHPLVLRGEYGLIGLVCTMEHLVQDLGLDEFLLDGKVNRLLQAIDEVCNLLGTRVDNLTTIASGAEPSSCETAGFVELVDTRTIKAPGKRVRGSWKIPDDISPKWAAAIDWKAEHPTGTLKEFNTVWLKTISKDPIKLKARTTYQERASAKRLETKGRK</sequence>
<evidence type="ECO:0000256" key="1">
    <source>
        <dbReference type="SAM" id="MobiDB-lite"/>
    </source>
</evidence>
<evidence type="ECO:0000313" key="3">
    <source>
        <dbReference type="Proteomes" id="UP001049176"/>
    </source>
</evidence>
<dbReference type="AlphaFoldDB" id="A0A9P7S5F6"/>
<accession>A0A9P7S5F6</accession>
<reference evidence="2" key="1">
    <citation type="journal article" date="2021" name="Genome Biol. Evol.">
        <title>The assembled and annotated genome of the fairy-ring fungus Marasmius oreades.</title>
        <authorList>
            <person name="Hiltunen M."/>
            <person name="Ament-Velasquez S.L."/>
            <person name="Johannesson H."/>
        </authorList>
    </citation>
    <scope>NUCLEOTIDE SEQUENCE</scope>
    <source>
        <strain evidence="2">03SP1</strain>
    </source>
</reference>
<name>A0A9P7S5F6_9AGAR</name>
<feature type="region of interest" description="Disordered" evidence="1">
    <location>
        <begin position="279"/>
        <end position="305"/>
    </location>
</feature>
<gene>
    <name evidence="2" type="ORF">E1B28_005612</name>
</gene>
<dbReference type="OrthoDB" id="3067227at2759"/>
<comment type="caution">
    <text evidence="2">The sequence shown here is derived from an EMBL/GenBank/DDBJ whole genome shotgun (WGS) entry which is preliminary data.</text>
</comment>
<protein>
    <submittedName>
        <fullName evidence="2">Uncharacterized protein</fullName>
    </submittedName>
</protein>
<dbReference type="GeneID" id="66074688"/>
<proteinExistence type="predicted"/>